<feature type="domain" description="Major facilitator superfamily (MFS) profile" evidence="8">
    <location>
        <begin position="27"/>
        <end position="476"/>
    </location>
</feature>
<keyword evidence="4 7" id="KW-1133">Transmembrane helix</keyword>
<dbReference type="Proteomes" id="UP000565715">
    <property type="component" value="Unassembled WGS sequence"/>
</dbReference>
<dbReference type="PANTHER" id="PTHR42718:SF9">
    <property type="entry name" value="MAJOR FACILITATOR SUPERFAMILY MULTIDRUG TRANSPORTER MFSC"/>
    <property type="match status" value="1"/>
</dbReference>
<feature type="transmembrane region" description="Helical" evidence="7">
    <location>
        <begin position="179"/>
        <end position="199"/>
    </location>
</feature>
<evidence type="ECO:0000256" key="4">
    <source>
        <dbReference type="ARBA" id="ARBA00022989"/>
    </source>
</evidence>
<dbReference type="GO" id="GO:0005886">
    <property type="term" value="C:plasma membrane"/>
    <property type="evidence" value="ECO:0007669"/>
    <property type="project" value="UniProtKB-SubCell"/>
</dbReference>
<evidence type="ECO:0000313" key="9">
    <source>
        <dbReference type="EMBL" id="NKY33212.1"/>
    </source>
</evidence>
<feature type="transmembrane region" description="Helical" evidence="7">
    <location>
        <begin position="211"/>
        <end position="229"/>
    </location>
</feature>
<dbReference type="AlphaFoldDB" id="A0A846XB89"/>
<evidence type="ECO:0000256" key="5">
    <source>
        <dbReference type="ARBA" id="ARBA00023136"/>
    </source>
</evidence>
<feature type="transmembrane region" description="Helical" evidence="7">
    <location>
        <begin position="416"/>
        <end position="436"/>
    </location>
</feature>
<reference evidence="9 10" key="1">
    <citation type="submission" date="2020-04" db="EMBL/GenBank/DDBJ databases">
        <title>MicrobeNet Type strains.</title>
        <authorList>
            <person name="Nicholson A.C."/>
        </authorList>
    </citation>
    <scope>NUCLEOTIDE SEQUENCE [LARGE SCALE GENOMIC DNA]</scope>
    <source>
        <strain evidence="9 10">DSM 45078</strain>
    </source>
</reference>
<keyword evidence="2" id="KW-0813">Transport</keyword>
<feature type="transmembrane region" description="Helical" evidence="7">
    <location>
        <begin position="147"/>
        <end position="167"/>
    </location>
</feature>
<feature type="transmembrane region" description="Helical" evidence="7">
    <location>
        <begin position="315"/>
        <end position="338"/>
    </location>
</feature>
<dbReference type="InterPro" id="IPR020846">
    <property type="entry name" value="MFS_dom"/>
</dbReference>
<evidence type="ECO:0000256" key="2">
    <source>
        <dbReference type="ARBA" id="ARBA00022448"/>
    </source>
</evidence>
<keyword evidence="5 7" id="KW-0472">Membrane</keyword>
<feature type="transmembrane region" description="Helical" evidence="7">
    <location>
        <begin position="92"/>
        <end position="115"/>
    </location>
</feature>
<feature type="transmembrane region" description="Helical" evidence="7">
    <location>
        <begin position="452"/>
        <end position="471"/>
    </location>
</feature>
<dbReference type="Gene3D" id="1.20.1250.20">
    <property type="entry name" value="MFS general substrate transporter like domains"/>
    <property type="match status" value="1"/>
</dbReference>
<feature type="transmembrane region" description="Helical" evidence="7">
    <location>
        <begin position="271"/>
        <end position="295"/>
    </location>
</feature>
<feature type="transmembrane region" description="Helical" evidence="7">
    <location>
        <begin position="25"/>
        <end position="49"/>
    </location>
</feature>
<proteinExistence type="predicted"/>
<dbReference type="SUPFAM" id="SSF103473">
    <property type="entry name" value="MFS general substrate transporter"/>
    <property type="match status" value="1"/>
</dbReference>
<evidence type="ECO:0000256" key="3">
    <source>
        <dbReference type="ARBA" id="ARBA00022692"/>
    </source>
</evidence>
<evidence type="ECO:0000256" key="1">
    <source>
        <dbReference type="ARBA" id="ARBA00004651"/>
    </source>
</evidence>
<evidence type="ECO:0000259" key="8">
    <source>
        <dbReference type="PROSITE" id="PS50850"/>
    </source>
</evidence>
<dbReference type="Pfam" id="PF07690">
    <property type="entry name" value="MFS_1"/>
    <property type="match status" value="1"/>
</dbReference>
<dbReference type="InterPro" id="IPR011701">
    <property type="entry name" value="MFS"/>
</dbReference>
<keyword evidence="3 7" id="KW-0812">Transmembrane</keyword>
<dbReference type="PROSITE" id="PS50850">
    <property type="entry name" value="MFS"/>
    <property type="match status" value="1"/>
</dbReference>
<keyword evidence="10" id="KW-1185">Reference proteome</keyword>
<gene>
    <name evidence="9" type="ORF">HGA13_09045</name>
</gene>
<dbReference type="GO" id="GO:0022857">
    <property type="term" value="F:transmembrane transporter activity"/>
    <property type="evidence" value="ECO:0007669"/>
    <property type="project" value="InterPro"/>
</dbReference>
<feature type="transmembrane region" description="Helical" evidence="7">
    <location>
        <begin position="121"/>
        <end position="140"/>
    </location>
</feature>
<feature type="compositionally biased region" description="Polar residues" evidence="6">
    <location>
        <begin position="487"/>
        <end position="499"/>
    </location>
</feature>
<dbReference type="InterPro" id="IPR036259">
    <property type="entry name" value="MFS_trans_sf"/>
</dbReference>
<feature type="transmembrane region" description="Helical" evidence="7">
    <location>
        <begin position="372"/>
        <end position="395"/>
    </location>
</feature>
<dbReference type="EMBL" id="JAAXOO010000002">
    <property type="protein sequence ID" value="NKY33212.1"/>
    <property type="molecule type" value="Genomic_DNA"/>
</dbReference>
<feature type="region of interest" description="Disordered" evidence="6">
    <location>
        <begin position="477"/>
        <end position="499"/>
    </location>
</feature>
<dbReference type="PANTHER" id="PTHR42718">
    <property type="entry name" value="MAJOR FACILITATOR SUPERFAMILY MULTIDRUG TRANSPORTER MFSC"/>
    <property type="match status" value="1"/>
</dbReference>
<protein>
    <submittedName>
        <fullName evidence="9">MFS transporter</fullName>
    </submittedName>
</protein>
<name>A0A846XB89_9NOCA</name>
<sequence>MVDSLHFPGPEKPADSESRSKGQSILIVALVALMTEIVAFEFTLVAPGLPEMAAAFKTQQIALVMTTPLLVAGCFVPILGKLADVHGKKKVLLCNSAAFLAGTMLCAIAPVFPLFLLGRALQGFGLVAPVICYGLVRDLIPSKWVPLGIGGIGVGIGASSLIGPLLGGWLIDTHGFRSNFWVLFVYSAVVVAAVVACVPETTVRIAHRIDYPGAALLGFGATSLIVGAVRPDLRVFGFTLGIVLLIAFVLVERRIAQPLISMKLLARPGVWMTLLVAGAYGVLNGTSAALLPQLLRLPSIPGNDESGLGMTATQYSLYYGMPAGLVAAFCGIFGGWAARRFAPRSVGLFGMAAAVCASLLIGLGFVGSFGMVIVYGLVFGVANGLYYVSSTNLLIEAVPANTQAVSSSMKFTSEQVVSALASAYLGVLVGSYILMVNPKTGQPIPSEQGFEYAYLICGGFAALAFVVMLMMRHGRTPASGGVASGQGDDTSSRSVLTAH</sequence>
<dbReference type="RefSeq" id="WP_068040262.1">
    <property type="nucleotide sequence ID" value="NZ_JAAXOO010000002.1"/>
</dbReference>
<feature type="transmembrane region" description="Helical" evidence="7">
    <location>
        <begin position="61"/>
        <end position="80"/>
    </location>
</feature>
<feature type="transmembrane region" description="Helical" evidence="7">
    <location>
        <begin position="345"/>
        <end position="366"/>
    </location>
</feature>
<feature type="transmembrane region" description="Helical" evidence="7">
    <location>
        <begin position="235"/>
        <end position="251"/>
    </location>
</feature>
<accession>A0A846XB89</accession>
<comment type="subcellular location">
    <subcellularLocation>
        <location evidence="1">Cell membrane</location>
        <topology evidence="1">Multi-pass membrane protein</topology>
    </subcellularLocation>
</comment>
<evidence type="ECO:0000313" key="10">
    <source>
        <dbReference type="Proteomes" id="UP000565715"/>
    </source>
</evidence>
<evidence type="ECO:0000256" key="6">
    <source>
        <dbReference type="SAM" id="MobiDB-lite"/>
    </source>
</evidence>
<evidence type="ECO:0000256" key="7">
    <source>
        <dbReference type="SAM" id="Phobius"/>
    </source>
</evidence>
<organism evidence="9 10">
    <name type="scientific">Nocardia speluncae</name>
    <dbReference type="NCBI Taxonomy" id="419477"/>
    <lineage>
        <taxon>Bacteria</taxon>
        <taxon>Bacillati</taxon>
        <taxon>Actinomycetota</taxon>
        <taxon>Actinomycetes</taxon>
        <taxon>Mycobacteriales</taxon>
        <taxon>Nocardiaceae</taxon>
        <taxon>Nocardia</taxon>
    </lineage>
</organism>
<comment type="caution">
    <text evidence="9">The sequence shown here is derived from an EMBL/GenBank/DDBJ whole genome shotgun (WGS) entry which is preliminary data.</text>
</comment>